<reference evidence="1" key="1">
    <citation type="submission" date="2022-07" db="EMBL/GenBank/DDBJ databases">
        <title>Phylogenomic reconstructions and comparative analyses of Kickxellomycotina fungi.</title>
        <authorList>
            <person name="Reynolds N.K."/>
            <person name="Stajich J.E."/>
            <person name="Barry K."/>
            <person name="Grigoriev I.V."/>
            <person name="Crous P."/>
            <person name="Smith M.E."/>
        </authorList>
    </citation>
    <scope>NUCLEOTIDE SEQUENCE</scope>
    <source>
        <strain evidence="1">Benny 63K</strain>
    </source>
</reference>
<dbReference type="EC" id="2.7.1.1" evidence="1"/>
<keyword evidence="1" id="KW-0808">Transferase</keyword>
<protein>
    <submittedName>
        <fullName evidence="1">Hexokinase</fullName>
        <ecNumber evidence="1">2.7.1.1</ecNumber>
    </submittedName>
</protein>
<comment type="caution">
    <text evidence="1">The sequence shown here is derived from an EMBL/GenBank/DDBJ whole genome shotgun (WGS) entry which is preliminary data.</text>
</comment>
<proteinExistence type="predicted"/>
<gene>
    <name evidence="1" type="primary">hxk1</name>
    <name evidence="1" type="ORF">LPJ66_002827</name>
</gene>
<accession>A0ACC1IPD4</accession>
<name>A0ACC1IPD4_9FUNG</name>
<dbReference type="Proteomes" id="UP001150581">
    <property type="component" value="Unassembled WGS sequence"/>
</dbReference>
<organism evidence="1 2">
    <name type="scientific">Kickxella alabastrina</name>
    <dbReference type="NCBI Taxonomy" id="61397"/>
    <lineage>
        <taxon>Eukaryota</taxon>
        <taxon>Fungi</taxon>
        <taxon>Fungi incertae sedis</taxon>
        <taxon>Zoopagomycota</taxon>
        <taxon>Kickxellomycotina</taxon>
        <taxon>Kickxellomycetes</taxon>
        <taxon>Kickxellales</taxon>
        <taxon>Kickxellaceae</taxon>
        <taxon>Kickxella</taxon>
    </lineage>
</organism>
<evidence type="ECO:0000313" key="2">
    <source>
        <dbReference type="Proteomes" id="UP001150581"/>
    </source>
</evidence>
<keyword evidence="2" id="KW-1185">Reference proteome</keyword>
<dbReference type="EMBL" id="JANBPG010000248">
    <property type="protein sequence ID" value="KAJ1898314.1"/>
    <property type="molecule type" value="Genomic_DNA"/>
</dbReference>
<sequence length="482" mass="52757">MTFTESSHQHQLDQMLDQITESFTISDQQLTTLVSSLHSELTRSLQRNHRHTSELHMLPSFIHTQPPSGLSLGMSIDASGKRVRITSVNFSHNSPPSPPTTQVFVTPRCMLSSPPSGVFDFVAYCIQEFIQSNNLEGQEVLPLGITIGLPLSNTGGAGFSVSETAKEDSLDLTGSNVARRLYDTVLRNHLPVRITSVTNNTVSALIAARHMDKTTRVAAAFNHGVNAAYFEQLHNIEQQPQITRNHAQPAKTADSRRGTPEIVAINTEIVAINTEIGRFGSLHNSSALPLTMWDRCVDRESRTPGARTFEKLVADKYLGEITRNILLDLMDCRLLFSTTTDATRISTEYTFHTAYMAPIMEDCSTDLCSVEDIFAAEFNISGISLRDRRTIQRICCLVARRAAKLAGAVLAALVLKAGLKAEEPVSVALSGVLFDVNFEIYEMAVDTLKCILMQLQGDGVVGVLLQSRGSDLFGAAVNAASF</sequence>
<evidence type="ECO:0000313" key="1">
    <source>
        <dbReference type="EMBL" id="KAJ1898314.1"/>
    </source>
</evidence>